<dbReference type="InterPro" id="IPR007125">
    <property type="entry name" value="H2A/H2B/H3"/>
</dbReference>
<dbReference type="AlphaFoldDB" id="A0AAD4R297"/>
<dbReference type="Proteomes" id="UP001201812">
    <property type="component" value="Unassembled WGS sequence"/>
</dbReference>
<dbReference type="InterPro" id="IPR009072">
    <property type="entry name" value="Histone-fold"/>
</dbReference>
<comment type="similarity">
    <text evidence="1">Belongs to the histone H3 family.</text>
</comment>
<evidence type="ECO:0000313" key="3">
    <source>
        <dbReference type="EMBL" id="KAI1717329.1"/>
    </source>
</evidence>
<dbReference type="GO" id="GO:0000786">
    <property type="term" value="C:nucleosome"/>
    <property type="evidence" value="ECO:0007669"/>
    <property type="project" value="InterPro"/>
</dbReference>
<dbReference type="SUPFAM" id="SSF47113">
    <property type="entry name" value="Histone-fold"/>
    <property type="match status" value="1"/>
</dbReference>
<dbReference type="PRINTS" id="PR00622">
    <property type="entry name" value="HISTONEH3"/>
</dbReference>
<dbReference type="Gene3D" id="1.10.20.10">
    <property type="entry name" value="Histone, subunit A"/>
    <property type="match status" value="1"/>
</dbReference>
<dbReference type="GO" id="GO:0046982">
    <property type="term" value="F:protein heterodimerization activity"/>
    <property type="evidence" value="ECO:0007669"/>
    <property type="project" value="InterPro"/>
</dbReference>
<protein>
    <submittedName>
        <fullName evidence="3">Core histone h2A/H2B/H3/H4 domain-containing protein</fullName>
    </submittedName>
</protein>
<dbReference type="InterPro" id="IPR000164">
    <property type="entry name" value="Histone_H3/CENP-A"/>
</dbReference>
<evidence type="ECO:0000259" key="2">
    <source>
        <dbReference type="Pfam" id="PF00125"/>
    </source>
</evidence>
<gene>
    <name evidence="3" type="ORF">DdX_07071</name>
</gene>
<dbReference type="GO" id="GO:0030527">
    <property type="term" value="F:structural constituent of chromatin"/>
    <property type="evidence" value="ECO:0007669"/>
    <property type="project" value="InterPro"/>
</dbReference>
<keyword evidence="4" id="KW-1185">Reference proteome</keyword>
<evidence type="ECO:0000256" key="1">
    <source>
        <dbReference type="ARBA" id="ARBA00010343"/>
    </source>
</evidence>
<dbReference type="PANTHER" id="PTHR45810:SF1">
    <property type="entry name" value="HISTONE H3-LIKE CENTROMERIC PROTEIN A"/>
    <property type="match status" value="1"/>
</dbReference>
<reference evidence="3" key="1">
    <citation type="submission" date="2022-01" db="EMBL/GenBank/DDBJ databases">
        <title>Genome Sequence Resource for Two Populations of Ditylenchus destructor, the Migratory Endoparasitic Phytonematode.</title>
        <authorList>
            <person name="Zhang H."/>
            <person name="Lin R."/>
            <person name="Xie B."/>
        </authorList>
    </citation>
    <scope>NUCLEOTIDE SEQUENCE</scope>
    <source>
        <strain evidence="3">BazhouSP</strain>
    </source>
</reference>
<accession>A0AAD4R297</accession>
<sequence length="97" mass="11423">MFRIKNVAVKEKISNTYKPFFYKIKKKLISKKKPQRKSVTLREMQAKALLCMQEASEIYLTALFEDSYLASLHAKRSTLMIQDIHLARRLRGETMAR</sequence>
<evidence type="ECO:0000313" key="4">
    <source>
        <dbReference type="Proteomes" id="UP001201812"/>
    </source>
</evidence>
<name>A0AAD4R297_9BILA</name>
<dbReference type="PANTHER" id="PTHR45810">
    <property type="entry name" value="HISTONE H3.2"/>
    <property type="match status" value="1"/>
</dbReference>
<dbReference type="SMART" id="SM00428">
    <property type="entry name" value="H3"/>
    <property type="match status" value="1"/>
</dbReference>
<dbReference type="GO" id="GO:0003677">
    <property type="term" value="F:DNA binding"/>
    <property type="evidence" value="ECO:0007669"/>
    <property type="project" value="InterPro"/>
</dbReference>
<dbReference type="EMBL" id="JAKKPZ010000009">
    <property type="protein sequence ID" value="KAI1717329.1"/>
    <property type="molecule type" value="Genomic_DNA"/>
</dbReference>
<dbReference type="Pfam" id="PF00125">
    <property type="entry name" value="Histone"/>
    <property type="match status" value="1"/>
</dbReference>
<organism evidence="3 4">
    <name type="scientific">Ditylenchus destructor</name>
    <dbReference type="NCBI Taxonomy" id="166010"/>
    <lineage>
        <taxon>Eukaryota</taxon>
        <taxon>Metazoa</taxon>
        <taxon>Ecdysozoa</taxon>
        <taxon>Nematoda</taxon>
        <taxon>Chromadorea</taxon>
        <taxon>Rhabditida</taxon>
        <taxon>Tylenchina</taxon>
        <taxon>Tylenchomorpha</taxon>
        <taxon>Sphaerularioidea</taxon>
        <taxon>Anguinidae</taxon>
        <taxon>Anguininae</taxon>
        <taxon>Ditylenchus</taxon>
    </lineage>
</organism>
<feature type="domain" description="Core Histone H2A/H2B/H3" evidence="2">
    <location>
        <begin position="14"/>
        <end position="90"/>
    </location>
</feature>
<comment type="caution">
    <text evidence="3">The sequence shown here is derived from an EMBL/GenBank/DDBJ whole genome shotgun (WGS) entry which is preliminary data.</text>
</comment>
<proteinExistence type="inferred from homology"/>